<accession>A0A8H6XXU6</accession>
<proteinExistence type="predicted"/>
<evidence type="ECO:0000313" key="4">
    <source>
        <dbReference type="Proteomes" id="UP000620124"/>
    </source>
</evidence>
<feature type="region of interest" description="Disordered" evidence="2">
    <location>
        <begin position="82"/>
        <end position="103"/>
    </location>
</feature>
<sequence length="456" mass="49503">MITRHWLRGRVNRLTVMDSLQKQTLKPGLVNLPGATPASTALVKTLLLKDIREHHCYFNDEHFHNHLSHHILALHDLADSVPPRKTCRGQQDQREKLEQPPRRSQCPFLGVPGVLERYLFSPEANGNGTLMLARFVGGAVHGLIETGFGIEFGQDFLVANGTQLSALTTPEGAVVMDMPSGVPEIKSGPPTTLLSLLREVYDSPKLAPIPFPKGRLGGQNFLTFMSSHPDGGATLREIYAKWTFDLTDTDFAKKVDECMWQATLLLGATSKAGRKPRMDFFLMHFVTGALAIRVVLDAVKQPLHKAQLLQVYARSAALFVIQRGRPRIDPALVMSYPAYPAPPQTKASTTVLGSPSYGSPWLALLNNAAVHPEPHVIKSIRMLFYCAQKYGGTPAGAVVGAVDEKGKETHSGAAMLDGTLFIRVAGVLDGRGGLGCSRGADAVLGLPWSWLGGGLE</sequence>
<comment type="caution">
    <text evidence="3">The sequence shown here is derived from an EMBL/GenBank/DDBJ whole genome shotgun (WGS) entry which is preliminary data.</text>
</comment>
<dbReference type="PANTHER" id="PTHR35870:SF1">
    <property type="entry name" value="PROTEIN, PUTATIVE (AFU_ORTHOLOGUE AFUA_5G03330)-RELATED"/>
    <property type="match status" value="1"/>
</dbReference>
<gene>
    <name evidence="3" type="ORF">MVEN_01392400</name>
</gene>
<reference evidence="3" key="1">
    <citation type="submission" date="2020-05" db="EMBL/GenBank/DDBJ databases">
        <title>Mycena genomes resolve the evolution of fungal bioluminescence.</title>
        <authorList>
            <person name="Tsai I.J."/>
        </authorList>
    </citation>
    <scope>NUCLEOTIDE SEQUENCE</scope>
    <source>
        <strain evidence="3">CCC161011</strain>
    </source>
</reference>
<name>A0A8H6XXU6_9AGAR</name>
<organism evidence="3 4">
    <name type="scientific">Mycena venus</name>
    <dbReference type="NCBI Taxonomy" id="2733690"/>
    <lineage>
        <taxon>Eukaryota</taxon>
        <taxon>Fungi</taxon>
        <taxon>Dikarya</taxon>
        <taxon>Basidiomycota</taxon>
        <taxon>Agaricomycotina</taxon>
        <taxon>Agaricomycetes</taxon>
        <taxon>Agaricomycetidae</taxon>
        <taxon>Agaricales</taxon>
        <taxon>Marasmiineae</taxon>
        <taxon>Mycenaceae</taxon>
        <taxon>Mycena</taxon>
    </lineage>
</organism>
<dbReference type="PANTHER" id="PTHR35870">
    <property type="entry name" value="PROTEIN, PUTATIVE (AFU_ORTHOLOGUE AFUA_5G03330)-RELATED"/>
    <property type="match status" value="1"/>
</dbReference>
<evidence type="ECO:0000256" key="2">
    <source>
        <dbReference type="SAM" id="MobiDB-lite"/>
    </source>
</evidence>
<dbReference type="AlphaFoldDB" id="A0A8H6XXU6"/>
<feature type="compositionally biased region" description="Basic and acidic residues" evidence="2">
    <location>
        <begin position="91"/>
        <end position="101"/>
    </location>
</feature>
<dbReference type="Proteomes" id="UP000620124">
    <property type="component" value="Unassembled WGS sequence"/>
</dbReference>
<dbReference type="EMBL" id="JACAZI010000011">
    <property type="protein sequence ID" value="KAF7348734.1"/>
    <property type="molecule type" value="Genomic_DNA"/>
</dbReference>
<dbReference type="GO" id="GO:0016491">
    <property type="term" value="F:oxidoreductase activity"/>
    <property type="evidence" value="ECO:0007669"/>
    <property type="project" value="UniProtKB-KW"/>
</dbReference>
<evidence type="ECO:0000256" key="1">
    <source>
        <dbReference type="ARBA" id="ARBA00023002"/>
    </source>
</evidence>
<dbReference type="Pfam" id="PF14027">
    <property type="entry name" value="Questin_oxidase"/>
    <property type="match status" value="1"/>
</dbReference>
<keyword evidence="1" id="KW-0560">Oxidoreductase</keyword>
<dbReference type="InterPro" id="IPR025337">
    <property type="entry name" value="Questin_oxidase-like"/>
</dbReference>
<dbReference type="OrthoDB" id="10004862at2759"/>
<protein>
    <submittedName>
        <fullName evidence="3">Uncharacterized protein</fullName>
    </submittedName>
</protein>
<keyword evidence="4" id="KW-1185">Reference proteome</keyword>
<evidence type="ECO:0000313" key="3">
    <source>
        <dbReference type="EMBL" id="KAF7348734.1"/>
    </source>
</evidence>